<dbReference type="AlphaFoldDB" id="M6V5J4"/>
<proteinExistence type="predicted"/>
<accession>M6V5J4</accession>
<dbReference type="OrthoDB" id="9889123at2"/>
<reference evidence="1 2" key="1">
    <citation type="submission" date="2013-01" db="EMBL/GenBank/DDBJ databases">
        <authorList>
            <person name="Harkins D.M."/>
            <person name="Durkin A.S."/>
            <person name="Brinkac L.M."/>
            <person name="Haft D.H."/>
            <person name="Selengut J.D."/>
            <person name="Sanka R."/>
            <person name="DePew J."/>
            <person name="Purushe J."/>
            <person name="Matthias M.A."/>
            <person name="Vinetz J.M."/>
            <person name="Sutton G.G."/>
            <person name="Nierman W.C."/>
            <person name="Fouts D.E."/>
        </authorList>
    </citation>
    <scope>NUCLEOTIDE SEQUENCE [LARGE SCALE GENOMIC DNA]</scope>
    <source>
        <strain evidence="1 2">HAI1536</strain>
    </source>
</reference>
<sequence>MKNEIIQSVLMKLLYGAQLDCIRIYKIFLEIGFNQIGKKELPTTIWFATNNSLYVNTNITSIDRTADYYEKRAAVIKDLFYLIGEEVSCVTVSEKGELSIVIGDKTLFLFREEDEFEEVWEIMDNSTSNFADHEWYITLLDDGDFELKCPELPKN</sequence>
<evidence type="ECO:0000313" key="2">
    <source>
        <dbReference type="Proteomes" id="UP000012112"/>
    </source>
</evidence>
<dbReference type="Proteomes" id="UP000012112">
    <property type="component" value="Unassembled WGS sequence"/>
</dbReference>
<evidence type="ECO:0000313" key="1">
    <source>
        <dbReference type="EMBL" id="EMO52145.1"/>
    </source>
</evidence>
<organism evidence="1 2">
    <name type="scientific">Leptospira noguchii</name>
    <dbReference type="NCBI Taxonomy" id="28182"/>
    <lineage>
        <taxon>Bacteria</taxon>
        <taxon>Pseudomonadati</taxon>
        <taxon>Spirochaetota</taxon>
        <taxon>Spirochaetia</taxon>
        <taxon>Leptospirales</taxon>
        <taxon>Leptospiraceae</taxon>
        <taxon>Leptospira</taxon>
    </lineage>
</organism>
<name>M6V5J4_9LEPT</name>
<comment type="caution">
    <text evidence="1">The sequence shown here is derived from an EMBL/GenBank/DDBJ whole genome shotgun (WGS) entry which is preliminary data.</text>
</comment>
<gene>
    <name evidence="1" type="ORF">LEP1GSC172_2475</name>
</gene>
<dbReference type="EMBL" id="AKWD02000059">
    <property type="protein sequence ID" value="EMO52145.1"/>
    <property type="molecule type" value="Genomic_DNA"/>
</dbReference>
<dbReference type="RefSeq" id="WP_002180104.1">
    <property type="nucleotide sequence ID" value="NZ_AKWD02000059.1"/>
</dbReference>
<protein>
    <submittedName>
        <fullName evidence="1">Uncharacterized protein</fullName>
    </submittedName>
</protein>